<evidence type="ECO:0000313" key="3">
    <source>
        <dbReference type="Proteomes" id="UP000053317"/>
    </source>
</evidence>
<feature type="compositionally biased region" description="Basic and acidic residues" evidence="1">
    <location>
        <begin position="344"/>
        <end position="355"/>
    </location>
</feature>
<dbReference type="InterPro" id="IPR012340">
    <property type="entry name" value="NA-bd_OB-fold"/>
</dbReference>
<evidence type="ECO:0000256" key="1">
    <source>
        <dbReference type="SAM" id="MobiDB-lite"/>
    </source>
</evidence>
<organism evidence="2 3">
    <name type="scientific">Phaeomoniella chlamydospora</name>
    <name type="common">Phaeoacremonium chlamydosporum</name>
    <dbReference type="NCBI Taxonomy" id="158046"/>
    <lineage>
        <taxon>Eukaryota</taxon>
        <taxon>Fungi</taxon>
        <taxon>Dikarya</taxon>
        <taxon>Ascomycota</taxon>
        <taxon>Pezizomycotina</taxon>
        <taxon>Eurotiomycetes</taxon>
        <taxon>Chaetothyriomycetidae</taxon>
        <taxon>Phaeomoniellales</taxon>
        <taxon>Phaeomoniellaceae</taxon>
        <taxon>Phaeomoniella</taxon>
    </lineage>
</organism>
<comment type="caution">
    <text evidence="2">The sequence shown here is derived from an EMBL/GenBank/DDBJ whole genome shotgun (WGS) entry which is preliminary data.</text>
</comment>
<feature type="region of interest" description="Disordered" evidence="1">
    <location>
        <begin position="344"/>
        <end position="364"/>
    </location>
</feature>
<dbReference type="OrthoDB" id="5378679at2759"/>
<dbReference type="Proteomes" id="UP000053317">
    <property type="component" value="Unassembled WGS sequence"/>
</dbReference>
<accession>A0A0G2EES1</accession>
<dbReference type="Gene3D" id="2.40.50.140">
    <property type="entry name" value="Nucleic acid-binding proteins"/>
    <property type="match status" value="1"/>
</dbReference>
<name>A0A0G2EES1_PHACM</name>
<evidence type="ECO:0000313" key="2">
    <source>
        <dbReference type="EMBL" id="KKY20934.1"/>
    </source>
</evidence>
<dbReference type="AlphaFoldDB" id="A0A0G2EES1"/>
<keyword evidence="3" id="KW-1185">Reference proteome</keyword>
<dbReference type="EMBL" id="LCWF01000090">
    <property type="protein sequence ID" value="KKY20934.1"/>
    <property type="molecule type" value="Genomic_DNA"/>
</dbReference>
<reference evidence="2 3" key="2">
    <citation type="submission" date="2015-05" db="EMBL/GenBank/DDBJ databases">
        <authorList>
            <person name="Morales-Cruz A."/>
            <person name="Amrine K.C."/>
            <person name="Cantu D."/>
        </authorList>
    </citation>
    <scope>NUCLEOTIDE SEQUENCE [LARGE SCALE GENOMIC DNA]</scope>
    <source>
        <strain evidence="2">UCRPC4</strain>
    </source>
</reference>
<proteinExistence type="predicted"/>
<sequence>MSRRILLLGAPQQSALKWDESELLDREGCKYMLEAGAEHKSTAWASEWRQLRPPDKDLKPSFLQSTGDIENLLHSFHGDDSFFRTTDVSSVLVSQDARSEASSSLPATVESSEDVLSEFYDHSFAVLEEVPSSQIDAIGNAAAAVDPGLATPSSVPVVTAPPRMGHLSDLEDIPNASYLQSIHPQTMTVNLVVVVMSLPTARIVTTGRRWGREQAAELVELLVGDETKAGFGITLWLSNTADGDEMRSKVRQLCLRDIVLFRNVALSTFRNRVHGQSLRRGITKIDLLYGPRMEVESGSKGAYSARDVHMQTAVTDPQLMKVRRVKDWMETFIGHTYDRHEDACKHSNEASREARNLLLPPDTP</sequence>
<reference evidence="2 3" key="1">
    <citation type="submission" date="2015-05" db="EMBL/GenBank/DDBJ databases">
        <title>Distinctive expansion of gene families associated with plant cell wall degradation and secondary metabolism in the genomes of grapevine trunk pathogens.</title>
        <authorList>
            <person name="Lawrence D.P."/>
            <person name="Travadon R."/>
            <person name="Rolshausen P.E."/>
            <person name="Baumgartner K."/>
        </authorList>
    </citation>
    <scope>NUCLEOTIDE SEQUENCE [LARGE SCALE GENOMIC DNA]</scope>
    <source>
        <strain evidence="2">UCRPC4</strain>
    </source>
</reference>
<gene>
    <name evidence="2" type="ORF">UCRPC4_g03941</name>
</gene>
<protein>
    <submittedName>
        <fullName evidence="2">Uncharacterized protein</fullName>
    </submittedName>
</protein>